<comment type="caution">
    <text evidence="1">The sequence shown here is derived from an EMBL/GenBank/DDBJ whole genome shotgun (WGS) entry which is preliminary data.</text>
</comment>
<proteinExistence type="predicted"/>
<organism evidence="1">
    <name type="scientific">marine sediment metagenome</name>
    <dbReference type="NCBI Taxonomy" id="412755"/>
    <lineage>
        <taxon>unclassified sequences</taxon>
        <taxon>metagenomes</taxon>
        <taxon>ecological metagenomes</taxon>
    </lineage>
</organism>
<gene>
    <name evidence="1" type="ORF">S06H3_65306</name>
</gene>
<reference evidence="1" key="1">
    <citation type="journal article" date="2014" name="Front. Microbiol.">
        <title>High frequency of phylogenetically diverse reductive dehalogenase-homologous genes in deep subseafloor sedimentary metagenomes.</title>
        <authorList>
            <person name="Kawai M."/>
            <person name="Futagami T."/>
            <person name="Toyoda A."/>
            <person name="Takaki Y."/>
            <person name="Nishi S."/>
            <person name="Hori S."/>
            <person name="Arai W."/>
            <person name="Tsubouchi T."/>
            <person name="Morono Y."/>
            <person name="Uchiyama I."/>
            <person name="Ito T."/>
            <person name="Fujiyama A."/>
            <person name="Inagaki F."/>
            <person name="Takami H."/>
        </authorList>
    </citation>
    <scope>NUCLEOTIDE SEQUENCE</scope>
    <source>
        <strain evidence="1">Expedition CK06-06</strain>
    </source>
</reference>
<protein>
    <submittedName>
        <fullName evidence="1">Uncharacterized protein</fullName>
    </submittedName>
</protein>
<name>X1RVS8_9ZZZZ</name>
<dbReference type="AlphaFoldDB" id="X1RVS8"/>
<accession>X1RVS8</accession>
<evidence type="ECO:0000313" key="1">
    <source>
        <dbReference type="EMBL" id="GAI67310.1"/>
    </source>
</evidence>
<sequence length="95" mass="10435">DPTMRGGLEGGKVNGLMVPAGSTTVYDQILGKNAKRPFLHVRYRASESEDRRYKTWITGSAGGARTNTTDSMTVNFLSERAVCTLGANNFFIFQQ</sequence>
<dbReference type="EMBL" id="BARV01043923">
    <property type="protein sequence ID" value="GAI67310.1"/>
    <property type="molecule type" value="Genomic_DNA"/>
</dbReference>
<feature type="non-terminal residue" evidence="1">
    <location>
        <position position="1"/>
    </location>
</feature>